<organism evidence="1 2">
    <name type="scientific">Celeribacter indicus</name>
    <dbReference type="NCBI Taxonomy" id="1208324"/>
    <lineage>
        <taxon>Bacteria</taxon>
        <taxon>Pseudomonadati</taxon>
        <taxon>Pseudomonadota</taxon>
        <taxon>Alphaproteobacteria</taxon>
        <taxon>Rhodobacterales</taxon>
        <taxon>Roseobacteraceae</taxon>
        <taxon>Celeribacter</taxon>
    </lineage>
</organism>
<reference evidence="1 2" key="1">
    <citation type="journal article" date="2014" name="Int. J. Syst. Evol. Microbiol.">
        <title>Celeribacter indicus sp. nov., a polycyclic aromatic hydrocarbon-degrading bacterium from deep-sea sediment and reclassification of Huaishuia halophila as Celeribacter halophilus comb. nov.</title>
        <authorList>
            <person name="Lai Q."/>
            <person name="Cao J."/>
            <person name="Yuan J."/>
            <person name="Li F."/>
            <person name="Shao Z."/>
        </authorList>
    </citation>
    <scope>NUCLEOTIDE SEQUENCE [LARGE SCALE GENOMIC DNA]</scope>
    <source>
        <strain evidence="1">P73</strain>
    </source>
</reference>
<dbReference type="OrthoDB" id="7873527at2"/>
<sequence length="106" mass="11166">MTENGSGHGKATRCGRRAPAAFSVQDILANFTGGLPVGTEVMTAEGCLPVEYLEPGDRVVTRGGLRVLRDIDTPAPGRFRLVFDRAEVVYAGGIQVMSDSGLPFAA</sequence>
<evidence type="ECO:0000313" key="2">
    <source>
        <dbReference type="Proteomes" id="UP000031521"/>
    </source>
</evidence>
<gene>
    <name evidence="1" type="ORF">P73_1644</name>
</gene>
<name>A0A0B5DTG0_9RHOB</name>
<keyword evidence="2" id="KW-1185">Reference proteome</keyword>
<dbReference type="HOGENOM" id="CLU_2218346_0_0_5"/>
<protein>
    <recommendedName>
        <fullName evidence="3">Hedgehog/Intein (Hint) domain-containing protein</fullName>
    </recommendedName>
</protein>
<evidence type="ECO:0008006" key="3">
    <source>
        <dbReference type="Google" id="ProtNLM"/>
    </source>
</evidence>
<dbReference type="EMBL" id="CP004393">
    <property type="protein sequence ID" value="AJE46359.1"/>
    <property type="molecule type" value="Genomic_DNA"/>
</dbReference>
<proteinExistence type="predicted"/>
<evidence type="ECO:0000313" key="1">
    <source>
        <dbReference type="EMBL" id="AJE46359.1"/>
    </source>
</evidence>
<accession>A0A0B5DTG0</accession>
<dbReference type="AlphaFoldDB" id="A0A0B5DTG0"/>
<dbReference type="Proteomes" id="UP000031521">
    <property type="component" value="Chromosome"/>
</dbReference>
<dbReference type="RefSeq" id="WP_043869256.1">
    <property type="nucleotide sequence ID" value="NZ_CP004393.1"/>
</dbReference>
<dbReference type="KEGG" id="cid:P73_1644"/>